<keyword evidence="5" id="KW-0574">Periplasm</keyword>
<evidence type="ECO:0000256" key="4">
    <source>
        <dbReference type="ARBA" id="ARBA00022729"/>
    </source>
</evidence>
<dbReference type="InterPro" id="IPR009056">
    <property type="entry name" value="Cyt_c-like_dom"/>
</dbReference>
<dbReference type="SUPFAM" id="SSF46626">
    <property type="entry name" value="Cytochrome c"/>
    <property type="match status" value="2"/>
</dbReference>
<name>A0ABP9CZ11_9BACT</name>
<dbReference type="InterPro" id="IPR004852">
    <property type="entry name" value="Di-haem_cyt_c_peroxidsae"/>
</dbReference>
<comment type="caution">
    <text evidence="10">The sequence shown here is derived from an EMBL/GenBank/DDBJ whole genome shotgun (WGS) entry which is preliminary data.</text>
</comment>
<dbReference type="PROSITE" id="PS51007">
    <property type="entry name" value="CYTC"/>
    <property type="match status" value="1"/>
</dbReference>
<dbReference type="Gene3D" id="1.10.760.10">
    <property type="entry name" value="Cytochrome c-like domain"/>
    <property type="match status" value="2"/>
</dbReference>
<evidence type="ECO:0000313" key="10">
    <source>
        <dbReference type="EMBL" id="GAA4822166.1"/>
    </source>
</evidence>
<evidence type="ECO:0000256" key="7">
    <source>
        <dbReference type="ARBA" id="ARBA00023004"/>
    </source>
</evidence>
<evidence type="ECO:0000256" key="5">
    <source>
        <dbReference type="ARBA" id="ARBA00022764"/>
    </source>
</evidence>
<evidence type="ECO:0000313" key="11">
    <source>
        <dbReference type="Proteomes" id="UP001500298"/>
    </source>
</evidence>
<comment type="subcellular location">
    <subcellularLocation>
        <location evidence="1">Periplasm</location>
    </subcellularLocation>
</comment>
<gene>
    <name evidence="10" type="ORF">GCM10023331_03120</name>
</gene>
<evidence type="ECO:0000256" key="1">
    <source>
        <dbReference type="ARBA" id="ARBA00004418"/>
    </source>
</evidence>
<dbReference type="PANTHER" id="PTHR30600:SF10">
    <property type="entry name" value="BLL6722 PROTEIN"/>
    <property type="match status" value="1"/>
</dbReference>
<evidence type="ECO:0000256" key="2">
    <source>
        <dbReference type="ARBA" id="ARBA00022617"/>
    </source>
</evidence>
<dbReference type="InterPro" id="IPR026259">
    <property type="entry name" value="MauG/Cytc_peroxidase"/>
</dbReference>
<dbReference type="Proteomes" id="UP001500298">
    <property type="component" value="Unassembled WGS sequence"/>
</dbReference>
<dbReference type="InterPro" id="IPR036909">
    <property type="entry name" value="Cyt_c-like_dom_sf"/>
</dbReference>
<keyword evidence="10" id="KW-0575">Peroxidase</keyword>
<dbReference type="PIRSF" id="PIRSF000294">
    <property type="entry name" value="Cytochrome-c_peroxidase"/>
    <property type="match status" value="1"/>
</dbReference>
<dbReference type="GO" id="GO:0004601">
    <property type="term" value="F:peroxidase activity"/>
    <property type="evidence" value="ECO:0007669"/>
    <property type="project" value="UniProtKB-KW"/>
</dbReference>
<feature type="domain" description="Cytochrome c" evidence="9">
    <location>
        <begin position="54"/>
        <end position="155"/>
    </location>
</feature>
<keyword evidence="7 8" id="KW-0408">Iron</keyword>
<sequence>MKHFAPFSLFFSIILLWSCDPDEPSPVNSPYELSIPPHFSQQYILPENNSLTTEGVKLGRMLFYEKGLSRDGSQSCASCHQQEFGFSDPRPLSIGVRGLTGRRHAMALSNLMWERRFFWDGRAETLEAQALLPIQDPLEMDHTLEGAVAFLQGEEKYTKQFEKAFGTAGVTSERIAFALAQFQRTLISDNSPYDRYLRGEYEPTDLELKGIALFETHPIPGVVRGGNCGDCHLGTLKNGDPIGWKAFRNNGLDTDANRTDDGLMEVTGNDFDRGKFKVPSLRNIAVTAPYMHDGRFQTLEEVLDHYNEHIQYSQTLDPLILEASNQPIFSEDTTIQLYLREDEKQAILAFLHMLTDTTFLTNPSFTNPHTP</sequence>
<keyword evidence="6" id="KW-0560">Oxidoreductase</keyword>
<keyword evidence="2 8" id="KW-0349">Heme</keyword>
<proteinExistence type="predicted"/>
<protein>
    <submittedName>
        <fullName evidence="10">Cytochrome c peroxidase</fullName>
    </submittedName>
</protein>
<dbReference type="InterPro" id="IPR051395">
    <property type="entry name" value="Cytochrome_c_Peroxidase/MauG"/>
</dbReference>
<evidence type="ECO:0000256" key="3">
    <source>
        <dbReference type="ARBA" id="ARBA00022723"/>
    </source>
</evidence>
<dbReference type="Pfam" id="PF03150">
    <property type="entry name" value="CCP_MauG"/>
    <property type="match status" value="1"/>
</dbReference>
<keyword evidence="4" id="KW-0732">Signal</keyword>
<accession>A0ABP9CZ11</accession>
<evidence type="ECO:0000256" key="8">
    <source>
        <dbReference type="PROSITE-ProRule" id="PRU00433"/>
    </source>
</evidence>
<dbReference type="RefSeq" id="WP_345368661.1">
    <property type="nucleotide sequence ID" value="NZ_BAABJX010000006.1"/>
</dbReference>
<keyword evidence="3 8" id="KW-0479">Metal-binding</keyword>
<reference evidence="11" key="1">
    <citation type="journal article" date="2019" name="Int. J. Syst. Evol. Microbiol.">
        <title>The Global Catalogue of Microorganisms (GCM) 10K type strain sequencing project: providing services to taxonomists for standard genome sequencing and annotation.</title>
        <authorList>
            <consortium name="The Broad Institute Genomics Platform"/>
            <consortium name="The Broad Institute Genome Sequencing Center for Infectious Disease"/>
            <person name="Wu L."/>
            <person name="Ma J."/>
        </authorList>
    </citation>
    <scope>NUCLEOTIDE SEQUENCE [LARGE SCALE GENOMIC DNA]</scope>
    <source>
        <strain evidence="11">JCM 18326</strain>
    </source>
</reference>
<dbReference type="EMBL" id="BAABJX010000006">
    <property type="protein sequence ID" value="GAA4822166.1"/>
    <property type="molecule type" value="Genomic_DNA"/>
</dbReference>
<evidence type="ECO:0000256" key="6">
    <source>
        <dbReference type="ARBA" id="ARBA00023002"/>
    </source>
</evidence>
<evidence type="ECO:0000259" key="9">
    <source>
        <dbReference type="PROSITE" id="PS51007"/>
    </source>
</evidence>
<keyword evidence="11" id="KW-1185">Reference proteome</keyword>
<dbReference type="PANTHER" id="PTHR30600">
    <property type="entry name" value="CYTOCHROME C PEROXIDASE-RELATED"/>
    <property type="match status" value="1"/>
</dbReference>
<organism evidence="10 11">
    <name type="scientific">Algivirga pacifica</name>
    <dbReference type="NCBI Taxonomy" id="1162670"/>
    <lineage>
        <taxon>Bacteria</taxon>
        <taxon>Pseudomonadati</taxon>
        <taxon>Bacteroidota</taxon>
        <taxon>Cytophagia</taxon>
        <taxon>Cytophagales</taxon>
        <taxon>Flammeovirgaceae</taxon>
        <taxon>Algivirga</taxon>
    </lineage>
</organism>